<evidence type="ECO:0000313" key="2">
    <source>
        <dbReference type="EMBL" id="MFC7602695.1"/>
    </source>
</evidence>
<evidence type="ECO:0000256" key="1">
    <source>
        <dbReference type="SAM" id="MobiDB-lite"/>
    </source>
</evidence>
<gene>
    <name evidence="2" type="primary">csb2</name>
    <name evidence="2" type="ORF">ACFQVD_21570</name>
</gene>
<dbReference type="NCBIfam" id="TIGR02165">
    <property type="entry name" value="cas5_6_GSU0054"/>
    <property type="match status" value="1"/>
</dbReference>
<feature type="region of interest" description="Disordered" evidence="1">
    <location>
        <begin position="79"/>
        <end position="98"/>
    </location>
</feature>
<proteinExistence type="predicted"/>
<dbReference type="Pfam" id="PF09609">
    <property type="entry name" value="Cas_GSU0054"/>
    <property type="match status" value="1"/>
</dbReference>
<evidence type="ECO:0000313" key="3">
    <source>
        <dbReference type="Proteomes" id="UP001596514"/>
    </source>
</evidence>
<keyword evidence="3" id="KW-1185">Reference proteome</keyword>
<comment type="caution">
    <text evidence="2">The sequence shown here is derived from an EMBL/GenBank/DDBJ whole genome shotgun (WGS) entry which is preliminary data.</text>
</comment>
<name>A0ABW2T229_9ACTN</name>
<dbReference type="InterPro" id="IPR019089">
    <property type="entry name" value="Cas_GSU0054"/>
</dbReference>
<reference evidence="3" key="1">
    <citation type="journal article" date="2019" name="Int. J. Syst. Evol. Microbiol.">
        <title>The Global Catalogue of Microorganisms (GCM) 10K type strain sequencing project: providing services to taxonomists for standard genome sequencing and annotation.</title>
        <authorList>
            <consortium name="The Broad Institute Genomics Platform"/>
            <consortium name="The Broad Institute Genome Sequencing Center for Infectious Disease"/>
            <person name="Wu L."/>
            <person name="Ma J."/>
        </authorList>
    </citation>
    <scope>NUCLEOTIDE SEQUENCE [LARGE SCALE GENOMIC DNA]</scope>
    <source>
        <strain evidence="3">JCM 10083</strain>
    </source>
</reference>
<dbReference type="RefSeq" id="WP_343965513.1">
    <property type="nucleotide sequence ID" value="NZ_BAAAGK010000033.1"/>
</dbReference>
<dbReference type="Proteomes" id="UP001596514">
    <property type="component" value="Unassembled WGS sequence"/>
</dbReference>
<dbReference type="EMBL" id="JBHTEE010000001">
    <property type="protein sequence ID" value="MFC7602695.1"/>
    <property type="molecule type" value="Genomic_DNA"/>
</dbReference>
<sequence length="460" mass="50033">MALTLTVRLRHGRYDAGDMRPSQAEWPPHPARLFCALAASAVETDDWDALRWLERAGTPTVRAAMDDVRPGRTDSYVVTNQTEQKPGSQSWPGRTNGARSRAFVTPACDRFAVVWPGADPDPEVLARLGALARRVPYVGRSTSQAEVSVTGSLPEDEPAWSELAPVPLGTPGAIELRVPYAGYTDALQDAYDRGGRAWEAARALPYSPVVATPEPVPTHLSPWDDLIIWGFERPSARINGDQMARLTLALRKAVISRVTDPVPAQVSGHGADDRTHVAFLALPDVDQPHSDGHLLGVALALPRHMPAEDWTLLAKAVMADPLTRLTPWSGEPVRLGQGQNLRTLRRGRWTGHRAGTRTWVTATPMMTDSFARPGRSYEQMVAKSLRRAGFPDVTEVEVSTAPLTGGAIWRPRPGSLPPNRPKKPIVHARVTFDRPVVGPVIAGSMRYLGLGLFVPEGVPG</sequence>
<organism evidence="2 3">
    <name type="scientific">Streptosporangium amethystogenes subsp. fukuiense</name>
    <dbReference type="NCBI Taxonomy" id="698418"/>
    <lineage>
        <taxon>Bacteria</taxon>
        <taxon>Bacillati</taxon>
        <taxon>Actinomycetota</taxon>
        <taxon>Actinomycetes</taxon>
        <taxon>Streptosporangiales</taxon>
        <taxon>Streptosporangiaceae</taxon>
        <taxon>Streptosporangium</taxon>
    </lineage>
</organism>
<accession>A0ABW2T229</accession>
<protein>
    <submittedName>
        <fullName evidence="2">Type I-U CRISPR-associated protein Csb2</fullName>
    </submittedName>
</protein>
<feature type="compositionally biased region" description="Polar residues" evidence="1">
    <location>
        <begin position="79"/>
        <end position="93"/>
    </location>
</feature>